<feature type="signal peptide" evidence="1">
    <location>
        <begin position="1"/>
        <end position="22"/>
    </location>
</feature>
<evidence type="ECO:0000256" key="1">
    <source>
        <dbReference type="SAM" id="SignalP"/>
    </source>
</evidence>
<comment type="caution">
    <text evidence="2">The sequence shown here is derived from an EMBL/GenBank/DDBJ whole genome shotgun (WGS) entry which is preliminary data.</text>
</comment>
<evidence type="ECO:0008006" key="4">
    <source>
        <dbReference type="Google" id="ProtNLM"/>
    </source>
</evidence>
<accession>A0A3N1DA41</accession>
<dbReference type="PROSITE" id="PS51257">
    <property type="entry name" value="PROKAR_LIPOPROTEIN"/>
    <property type="match status" value="1"/>
</dbReference>
<feature type="chain" id="PRO_5017998895" description="Lipoprotein" evidence="1">
    <location>
        <begin position="23"/>
        <end position="39"/>
    </location>
</feature>
<dbReference type="AlphaFoldDB" id="A0A3N1DA41"/>
<evidence type="ECO:0000313" key="2">
    <source>
        <dbReference type="EMBL" id="ROO90393.1"/>
    </source>
</evidence>
<keyword evidence="1" id="KW-0732">Signal</keyword>
<sequence>MNASRLAALLLAVTVTATGCQAKGYAKPIETPSSTSTQR</sequence>
<evidence type="ECO:0000313" key="3">
    <source>
        <dbReference type="Proteomes" id="UP000272400"/>
    </source>
</evidence>
<gene>
    <name evidence="2" type="ORF">EDD29_8117</name>
</gene>
<dbReference type="Proteomes" id="UP000272400">
    <property type="component" value="Unassembled WGS sequence"/>
</dbReference>
<dbReference type="EMBL" id="RJKE01000001">
    <property type="protein sequence ID" value="ROO90393.1"/>
    <property type="molecule type" value="Genomic_DNA"/>
</dbReference>
<protein>
    <recommendedName>
        <fullName evidence="4">Lipoprotein</fullName>
    </recommendedName>
</protein>
<name>A0A3N1DA41_9ACTN</name>
<reference evidence="2 3" key="1">
    <citation type="submission" date="2018-11" db="EMBL/GenBank/DDBJ databases">
        <title>Sequencing the genomes of 1000 actinobacteria strains.</title>
        <authorList>
            <person name="Klenk H.-P."/>
        </authorList>
    </citation>
    <scope>NUCLEOTIDE SEQUENCE [LARGE SCALE GENOMIC DNA]</scope>
    <source>
        <strain evidence="2 3">DSM 44254</strain>
    </source>
</reference>
<proteinExistence type="predicted"/>
<organism evidence="2 3">
    <name type="scientific">Actinocorallia herbida</name>
    <dbReference type="NCBI Taxonomy" id="58109"/>
    <lineage>
        <taxon>Bacteria</taxon>
        <taxon>Bacillati</taxon>
        <taxon>Actinomycetota</taxon>
        <taxon>Actinomycetes</taxon>
        <taxon>Streptosporangiales</taxon>
        <taxon>Thermomonosporaceae</taxon>
        <taxon>Actinocorallia</taxon>
    </lineage>
</organism>
<keyword evidence="3" id="KW-1185">Reference proteome</keyword>